<keyword evidence="9" id="KW-1185">Reference proteome</keyword>
<name>A0ABS7RE13_9HYPH</name>
<reference evidence="8 9" key="1">
    <citation type="submission" date="2021-06" db="EMBL/GenBank/DDBJ databases">
        <title>Nitratireductor porphyridii sp. nov., isolated from a small marine red alga, Porphyridium purpureum in South Korea.</title>
        <authorList>
            <person name="Kim K.H."/>
            <person name="Kristyanto S."/>
            <person name="Jeon C.O."/>
        </authorList>
    </citation>
    <scope>NUCLEOTIDE SEQUENCE [LARGE SCALE GENOMIC DNA]</scope>
    <source>
        <strain evidence="8 9">R6</strain>
    </source>
</reference>
<dbReference type="PANTHER" id="PTHR43267">
    <property type="entry name" value="TRNA THREONYLCARBAMOYLADENOSINE DEHYDRATASE"/>
    <property type="match status" value="1"/>
</dbReference>
<evidence type="ECO:0000256" key="5">
    <source>
        <dbReference type="ARBA" id="ARBA00023049"/>
    </source>
</evidence>
<dbReference type="SUPFAM" id="SSF69572">
    <property type="entry name" value="Activating enzymes of the ubiquitin-like proteins"/>
    <property type="match status" value="1"/>
</dbReference>
<dbReference type="Proteomes" id="UP000777661">
    <property type="component" value="Unassembled WGS sequence"/>
</dbReference>
<keyword evidence="1" id="KW-0645">Protease</keyword>
<evidence type="ECO:0000313" key="8">
    <source>
        <dbReference type="EMBL" id="MBY8918894.1"/>
    </source>
</evidence>
<feature type="domain" description="JAB" evidence="7">
    <location>
        <begin position="12"/>
        <end position="112"/>
    </location>
</feature>
<evidence type="ECO:0000256" key="1">
    <source>
        <dbReference type="ARBA" id="ARBA00022670"/>
    </source>
</evidence>
<feature type="domain" description="THIF-type NAD/FAD binding fold" evidence="6">
    <location>
        <begin position="175"/>
        <end position="308"/>
    </location>
</feature>
<comment type="caution">
    <text evidence="8">The sequence shown here is derived from an EMBL/GenBank/DDBJ whole genome shotgun (WGS) entry which is preliminary data.</text>
</comment>
<evidence type="ECO:0000259" key="6">
    <source>
        <dbReference type="Pfam" id="PF00899"/>
    </source>
</evidence>
<sequence>MRSEPTLVLLEPQFDALRTHLFSGDGLEAAAILICGRAGSTRYRFCVRDLILVPYAECSNRSNVQISWPGRRIEEAIDRAEATGDSVFLIHSHPGGFYGFSEVDNQSDERTITALFQALPDGPHGSATMTPDGAICARLYTRPGARPLRLTTTLVGEDITELSPVGLQPVLAFSDAMRACLSRRTACVIGVSGTGSIVAEILARLGIGRLILIDFDIVEGKNLNRIVNSTADDALAKTLKVTMMAKAIRTYRSDIEIIEIDRPISEPGAIVAASTADVMFCCVDSSEGRLFCDHIAQCALVPLIDVGVTIPTRLASEGGRLIADVCGRIDFVRPGGPSLQDRRVVTPEALRREYLLRHAPEEAEDQLKEGYLKGIPDEAPSVISLNMRAASAAVNEWLSRLFKFRLDGNWPYARTLFSLAAMDEDYFPESAFEHSPKPLLGRGLAEPLLGMPSLAELQDEAA</sequence>
<dbReference type="Pfam" id="PF00899">
    <property type="entry name" value="ThiF"/>
    <property type="match status" value="1"/>
</dbReference>
<keyword evidence="2" id="KW-0479">Metal-binding</keyword>
<dbReference type="InterPro" id="IPR045886">
    <property type="entry name" value="ThiF/MoeB/HesA"/>
</dbReference>
<evidence type="ECO:0000313" key="9">
    <source>
        <dbReference type="Proteomes" id="UP000777661"/>
    </source>
</evidence>
<dbReference type="PANTHER" id="PTHR43267:SF1">
    <property type="entry name" value="TRNA THREONYLCARBAMOYLADENOSINE DEHYDRATASE"/>
    <property type="match status" value="1"/>
</dbReference>
<dbReference type="Pfam" id="PF14464">
    <property type="entry name" value="Prok-JAB"/>
    <property type="match status" value="1"/>
</dbReference>
<keyword evidence="8" id="KW-0548">Nucleotidyltransferase</keyword>
<dbReference type="InterPro" id="IPR035985">
    <property type="entry name" value="Ubiquitin-activating_enz"/>
</dbReference>
<evidence type="ECO:0000256" key="3">
    <source>
        <dbReference type="ARBA" id="ARBA00022801"/>
    </source>
</evidence>
<keyword evidence="4" id="KW-0862">Zinc</keyword>
<keyword evidence="8" id="KW-0808">Transferase</keyword>
<dbReference type="GO" id="GO:0016779">
    <property type="term" value="F:nucleotidyltransferase activity"/>
    <property type="evidence" value="ECO:0007669"/>
    <property type="project" value="UniProtKB-KW"/>
</dbReference>
<evidence type="ECO:0000256" key="2">
    <source>
        <dbReference type="ARBA" id="ARBA00022723"/>
    </source>
</evidence>
<dbReference type="RefSeq" id="WP_009452552.1">
    <property type="nucleotide sequence ID" value="NZ_CBDDPV010000002.1"/>
</dbReference>
<dbReference type="EMBL" id="JAHSQO010000008">
    <property type="protein sequence ID" value="MBY8918894.1"/>
    <property type="molecule type" value="Genomic_DNA"/>
</dbReference>
<accession>A0ABS7RE13</accession>
<keyword evidence="5" id="KW-0482">Metalloprotease</keyword>
<protein>
    <submittedName>
        <fullName evidence="8">ThiF family adenylyltransferase</fullName>
    </submittedName>
</protein>
<gene>
    <name evidence="8" type="ORF">KVG22_20000</name>
</gene>
<dbReference type="Gene3D" id="3.40.50.720">
    <property type="entry name" value="NAD(P)-binding Rossmann-like Domain"/>
    <property type="match status" value="1"/>
</dbReference>
<evidence type="ECO:0000256" key="4">
    <source>
        <dbReference type="ARBA" id="ARBA00022833"/>
    </source>
</evidence>
<proteinExistence type="predicted"/>
<dbReference type="InterPro" id="IPR000594">
    <property type="entry name" value="ThiF_NAD_FAD-bd"/>
</dbReference>
<dbReference type="InterPro" id="IPR028090">
    <property type="entry name" value="JAB_dom_prok"/>
</dbReference>
<keyword evidence="3" id="KW-0378">Hydrolase</keyword>
<evidence type="ECO:0000259" key="7">
    <source>
        <dbReference type="Pfam" id="PF14464"/>
    </source>
</evidence>
<organism evidence="8 9">
    <name type="scientific">Nitratireductor rhodophyticola</name>
    <dbReference type="NCBI Taxonomy" id="2854036"/>
    <lineage>
        <taxon>Bacteria</taxon>
        <taxon>Pseudomonadati</taxon>
        <taxon>Pseudomonadota</taxon>
        <taxon>Alphaproteobacteria</taxon>
        <taxon>Hyphomicrobiales</taxon>
        <taxon>Phyllobacteriaceae</taxon>
        <taxon>Nitratireductor</taxon>
    </lineage>
</organism>